<organism evidence="2 3">
    <name type="scientific">Paraburkholderia atlantica</name>
    <dbReference type="NCBI Taxonomy" id="2654982"/>
    <lineage>
        <taxon>Bacteria</taxon>
        <taxon>Pseudomonadati</taxon>
        <taxon>Pseudomonadota</taxon>
        <taxon>Betaproteobacteria</taxon>
        <taxon>Burkholderiales</taxon>
        <taxon>Burkholderiaceae</taxon>
        <taxon>Paraburkholderia</taxon>
    </lineage>
</organism>
<keyword evidence="1" id="KW-0175">Coiled coil</keyword>
<accession>A0A7W8QAQ1</accession>
<keyword evidence="3" id="KW-1185">Reference proteome</keyword>
<sequence>MSADDFASQRYSAELAKLARSLEAMRQRYEVAADRMRETHQALQTLSGFIAATNAGTETLIRQWQEKEPALRAALLLVAADPHFEAVPARAMIRLVEQIISEHAAGYGSKGGTKTGAKRRNAFDEAGGVAARRAKWEALRAVGKRKGVCDELTARAFKVRPATIANMRSASGSNGDRWQGDD</sequence>
<name>A0A7W8QAQ1_PARAM</name>
<evidence type="ECO:0000256" key="1">
    <source>
        <dbReference type="SAM" id="Coils"/>
    </source>
</evidence>
<dbReference type="EMBL" id="JACHDD010000007">
    <property type="protein sequence ID" value="MBB5426171.1"/>
    <property type="molecule type" value="Genomic_DNA"/>
</dbReference>
<proteinExistence type="predicted"/>
<protein>
    <submittedName>
        <fullName evidence="2">Uncharacterized protein</fullName>
    </submittedName>
</protein>
<dbReference type="RefSeq" id="WP_184131190.1">
    <property type="nucleotide sequence ID" value="NZ_JACHDD010000007.1"/>
</dbReference>
<reference evidence="2 3" key="1">
    <citation type="submission" date="2020-08" db="EMBL/GenBank/DDBJ databases">
        <title>Genomic Encyclopedia of Type Strains, Phase IV (KMG-V): Genome sequencing to study the core and pangenomes of soil and plant-associated prokaryotes.</title>
        <authorList>
            <person name="Whitman W."/>
        </authorList>
    </citation>
    <scope>NUCLEOTIDE SEQUENCE [LARGE SCALE GENOMIC DNA]</scope>
    <source>
        <strain evidence="2 3">JPY158</strain>
    </source>
</reference>
<feature type="coiled-coil region" evidence="1">
    <location>
        <begin position="8"/>
        <end position="39"/>
    </location>
</feature>
<evidence type="ECO:0000313" key="3">
    <source>
        <dbReference type="Proteomes" id="UP000592780"/>
    </source>
</evidence>
<evidence type="ECO:0000313" key="2">
    <source>
        <dbReference type="EMBL" id="MBB5426171.1"/>
    </source>
</evidence>
<dbReference type="AlphaFoldDB" id="A0A7W8QAQ1"/>
<comment type="caution">
    <text evidence="2">The sequence shown here is derived from an EMBL/GenBank/DDBJ whole genome shotgun (WGS) entry which is preliminary data.</text>
</comment>
<gene>
    <name evidence="2" type="ORF">HDG40_004345</name>
</gene>
<dbReference type="Proteomes" id="UP000592780">
    <property type="component" value="Unassembled WGS sequence"/>
</dbReference>